<dbReference type="Pfam" id="PF11626">
    <property type="entry name" value="Rap1_C"/>
    <property type="match status" value="1"/>
</dbReference>
<organism evidence="13 14">
    <name type="scientific">Elaphomyces granulatus</name>
    <dbReference type="NCBI Taxonomy" id="519963"/>
    <lineage>
        <taxon>Eukaryota</taxon>
        <taxon>Fungi</taxon>
        <taxon>Dikarya</taxon>
        <taxon>Ascomycota</taxon>
        <taxon>Pezizomycotina</taxon>
        <taxon>Eurotiomycetes</taxon>
        <taxon>Eurotiomycetidae</taxon>
        <taxon>Eurotiales</taxon>
        <taxon>Elaphomycetaceae</taxon>
        <taxon>Elaphomyces</taxon>
    </lineage>
</organism>
<gene>
    <name evidence="13" type="ORF">Egran_01900</name>
</gene>
<feature type="region of interest" description="Disordered" evidence="9">
    <location>
        <begin position="264"/>
        <end position="285"/>
    </location>
</feature>
<dbReference type="InterPro" id="IPR038104">
    <property type="entry name" value="Rap1_C_sf"/>
</dbReference>
<evidence type="ECO:0000256" key="8">
    <source>
        <dbReference type="RuleBase" id="RU367107"/>
    </source>
</evidence>
<comment type="similarity">
    <text evidence="1 8">Belongs to the RAP1 family.</text>
</comment>
<reference evidence="13 14" key="1">
    <citation type="journal article" date="2015" name="Environ. Microbiol.">
        <title>Metagenome sequence of Elaphomyces granulatus from sporocarp tissue reveals Ascomycota ectomycorrhizal fingerprints of genome expansion and a Proteobacteria-rich microbiome.</title>
        <authorList>
            <person name="Quandt C.A."/>
            <person name="Kohler A."/>
            <person name="Hesse C.N."/>
            <person name="Sharpton T.J."/>
            <person name="Martin F."/>
            <person name="Spatafora J.W."/>
        </authorList>
    </citation>
    <scope>NUCLEOTIDE SEQUENCE [LARGE SCALE GENOMIC DNA]</scope>
    <source>
        <strain evidence="13 14">OSC145934</strain>
    </source>
</reference>
<evidence type="ECO:0000256" key="1">
    <source>
        <dbReference type="ARBA" id="ARBA00010467"/>
    </source>
</evidence>
<dbReference type="Pfam" id="PF08914">
    <property type="entry name" value="Myb_Rap1"/>
    <property type="match status" value="1"/>
</dbReference>
<evidence type="ECO:0000256" key="2">
    <source>
        <dbReference type="ARBA" id="ARBA00022454"/>
    </source>
</evidence>
<dbReference type="GO" id="GO:0070187">
    <property type="term" value="C:shelterin complex"/>
    <property type="evidence" value="ECO:0007669"/>
    <property type="project" value="TreeGrafter"/>
</dbReference>
<feature type="compositionally biased region" description="Basic and acidic residues" evidence="9">
    <location>
        <begin position="268"/>
        <end position="281"/>
    </location>
</feature>
<accession>A0A232M1Q5</accession>
<comment type="subcellular location">
    <subcellularLocation>
        <location evidence="8">Nucleus</location>
    </subcellularLocation>
    <subcellularLocation>
        <location evidence="8">Chromosome</location>
        <location evidence="8">Telomere</location>
    </subcellularLocation>
</comment>
<dbReference type="CDD" id="cd11653">
    <property type="entry name" value="rap1_RCT"/>
    <property type="match status" value="1"/>
</dbReference>
<dbReference type="GO" id="GO:0010833">
    <property type="term" value="P:telomere maintenance via telomere lengthening"/>
    <property type="evidence" value="ECO:0007669"/>
    <property type="project" value="UniProtKB-UniRule"/>
</dbReference>
<dbReference type="PANTHER" id="PTHR16466:SF6">
    <property type="entry name" value="TELOMERIC REPEAT-BINDING FACTOR 2-INTERACTING PROTEIN 1"/>
    <property type="match status" value="1"/>
</dbReference>
<keyword evidence="3 8" id="KW-0779">Telomere</keyword>
<comment type="function">
    <text evidence="8">Involved in the regulation of telomere length, clustering and has a specific role in telomere position effect (TPE).</text>
</comment>
<dbReference type="PANTHER" id="PTHR16466">
    <property type="entry name" value="TELOMERE REPEAT-BINDING FACTOR 2-INTERACTING PROTEIN 1"/>
    <property type="match status" value="1"/>
</dbReference>
<dbReference type="GO" id="GO:0031848">
    <property type="term" value="P:protection from non-homologous end joining at telomere"/>
    <property type="evidence" value="ECO:0007669"/>
    <property type="project" value="TreeGrafter"/>
</dbReference>
<comment type="subunit">
    <text evidence="8">Homodimer.</text>
</comment>
<evidence type="ECO:0000313" key="14">
    <source>
        <dbReference type="Proteomes" id="UP000243515"/>
    </source>
</evidence>
<evidence type="ECO:0000259" key="11">
    <source>
        <dbReference type="Pfam" id="PF11626"/>
    </source>
</evidence>
<dbReference type="InterPro" id="IPR039595">
    <property type="entry name" value="TE2IP/Rap1"/>
</dbReference>
<comment type="caution">
    <text evidence="13">The sequence shown here is derived from an EMBL/GenBank/DDBJ whole genome shotgun (WGS) entry which is preliminary data.</text>
</comment>
<evidence type="ECO:0000256" key="6">
    <source>
        <dbReference type="ARBA" id="ARBA00023163"/>
    </source>
</evidence>
<keyword evidence="14" id="KW-1185">Reference proteome</keyword>
<dbReference type="InterPro" id="IPR009057">
    <property type="entry name" value="Homeodomain-like_sf"/>
</dbReference>
<feature type="region of interest" description="Disordered" evidence="9">
    <location>
        <begin position="85"/>
        <end position="104"/>
    </location>
</feature>
<dbReference type="GO" id="GO:0042162">
    <property type="term" value="F:telomeric DNA binding"/>
    <property type="evidence" value="ECO:0007669"/>
    <property type="project" value="TreeGrafter"/>
</dbReference>
<keyword evidence="4" id="KW-0805">Transcription regulation</keyword>
<evidence type="ECO:0000256" key="9">
    <source>
        <dbReference type="SAM" id="MobiDB-lite"/>
    </source>
</evidence>
<dbReference type="InterPro" id="IPR015010">
    <property type="entry name" value="TERF2IP_Myb"/>
</dbReference>
<feature type="region of interest" description="Disordered" evidence="9">
    <location>
        <begin position="321"/>
        <end position="349"/>
    </location>
</feature>
<keyword evidence="2 8" id="KW-0158">Chromosome</keyword>
<evidence type="ECO:0000256" key="5">
    <source>
        <dbReference type="ARBA" id="ARBA00023159"/>
    </source>
</evidence>
<dbReference type="Gene3D" id="1.10.10.60">
    <property type="entry name" value="Homeodomain-like"/>
    <property type="match status" value="1"/>
</dbReference>
<evidence type="ECO:0000259" key="12">
    <source>
        <dbReference type="Pfam" id="PF16589"/>
    </source>
</evidence>
<dbReference type="Gene3D" id="1.10.10.2170">
    <property type="match status" value="1"/>
</dbReference>
<dbReference type="InterPro" id="IPR001357">
    <property type="entry name" value="BRCT_dom"/>
</dbReference>
<evidence type="ECO:0000313" key="13">
    <source>
        <dbReference type="EMBL" id="OXV10341.1"/>
    </source>
</evidence>
<dbReference type="EMBL" id="NPHW01002981">
    <property type="protein sequence ID" value="OXV10341.1"/>
    <property type="molecule type" value="Genomic_DNA"/>
</dbReference>
<feature type="compositionally biased region" description="Polar residues" evidence="9">
    <location>
        <begin position="172"/>
        <end position="186"/>
    </location>
</feature>
<protein>
    <recommendedName>
        <fullName evidence="8">DNA-binding protein RAP1</fullName>
    </recommendedName>
</protein>
<dbReference type="InterPro" id="IPR021661">
    <property type="entry name" value="Rap1_C"/>
</dbReference>
<feature type="region of interest" description="Disordered" evidence="9">
    <location>
        <begin position="160"/>
        <end position="252"/>
    </location>
</feature>
<dbReference type="Pfam" id="PF16589">
    <property type="entry name" value="BRCT_2"/>
    <property type="match status" value="1"/>
</dbReference>
<keyword evidence="7 8" id="KW-0539">Nucleus</keyword>
<feature type="domain" description="TRF2-interacting telomeric protein/Rap1 C-terminal" evidence="11">
    <location>
        <begin position="373"/>
        <end position="447"/>
    </location>
</feature>
<sequence>MPIEKVVSGTLFEGKTFWLSQTVPQRNRFRELIQGNGGTVVQREILADIKLVDHTKRDLPPDTYSYQYVERSIRNNKLESLEAHRAGESSNVARPVGAHTSTRKHRTAFSLEDDKILWDWMQTYEENGFAIGGNLPYQSLAEKHPSHTYQSWRDRYLKRLRGLPRPGSPPSTAKNKTAAQQETDQGTAVEGSSLEQANTTLPPAQPKATHPEVKQPSISRPTNVGKRGRDSADDNPGGADPKSTQQADHKRKFTISQLKIYSSASNELSRDDKHEAPRDSASDDVNTDIFETAPQSQISRKGSTSHTCTTNRLMSKAEENRGTLIGPPAPKPKLEPAIDESEGSPKDKIARKADQDIDEWIDVRLRTGKAKSEKQILDVLRCTTMDPGLADQVLDYLASGRSIPQNRRGVWTAEDDRALEGTDARDIERVLKKHGPDLYNARFEYLEMIRAANLKLNQSKLRG</sequence>
<name>A0A232M1Q5_9EURO</name>
<feature type="compositionally biased region" description="Polar residues" evidence="9">
    <location>
        <begin position="193"/>
        <end position="202"/>
    </location>
</feature>
<dbReference type="OrthoDB" id="435460at2759"/>
<evidence type="ECO:0000256" key="3">
    <source>
        <dbReference type="ARBA" id="ARBA00022895"/>
    </source>
</evidence>
<feature type="domain" description="TERF2-interacting telomeric protein 1 Myb" evidence="10">
    <location>
        <begin position="109"/>
        <end position="167"/>
    </location>
</feature>
<evidence type="ECO:0000256" key="4">
    <source>
        <dbReference type="ARBA" id="ARBA00023015"/>
    </source>
</evidence>
<feature type="domain" description="BRCT" evidence="12">
    <location>
        <begin position="10"/>
        <end position="83"/>
    </location>
</feature>
<keyword evidence="6" id="KW-0804">Transcription</keyword>
<evidence type="ECO:0000259" key="10">
    <source>
        <dbReference type="Pfam" id="PF08914"/>
    </source>
</evidence>
<dbReference type="Proteomes" id="UP000243515">
    <property type="component" value="Unassembled WGS sequence"/>
</dbReference>
<evidence type="ECO:0000256" key="7">
    <source>
        <dbReference type="ARBA" id="ARBA00023242"/>
    </source>
</evidence>
<dbReference type="AlphaFoldDB" id="A0A232M1Q5"/>
<dbReference type="CDD" id="cd11655">
    <property type="entry name" value="rap1_myb-like"/>
    <property type="match status" value="1"/>
</dbReference>
<proteinExistence type="inferred from homology"/>
<keyword evidence="5" id="KW-0010">Activator</keyword>
<dbReference type="SUPFAM" id="SSF46689">
    <property type="entry name" value="Homeodomain-like"/>
    <property type="match status" value="1"/>
</dbReference>